<dbReference type="InterPro" id="IPR029017">
    <property type="entry name" value="Enolase-like_N"/>
</dbReference>
<evidence type="ECO:0000313" key="1">
    <source>
        <dbReference type="EMBL" id="AFD03178.1"/>
    </source>
</evidence>
<dbReference type="AlphaFoldDB" id="H9BWK6"/>
<reference evidence="1" key="1">
    <citation type="submission" date="2011-11" db="EMBL/GenBank/DDBJ databases">
        <title>Construction and analysis of a metagenome of deep-sea sediment.</title>
        <authorList>
            <person name="Huo Y.-Y."/>
            <person name="Cheng H."/>
            <person name="Wu M."/>
        </authorList>
    </citation>
    <scope>NUCLEOTIDE SEQUENCE</scope>
</reference>
<proteinExistence type="predicted"/>
<accession>H9BWK6</accession>
<organism evidence="1">
    <name type="scientific">uncultured bacterium W5-102b</name>
    <dbReference type="NCBI Taxonomy" id="1130996"/>
    <lineage>
        <taxon>Bacteria</taxon>
        <taxon>environmental samples</taxon>
    </lineage>
</organism>
<dbReference type="Gene3D" id="3.20.20.120">
    <property type="entry name" value="Enolase-like C-terminal domain"/>
    <property type="match status" value="1"/>
</dbReference>
<dbReference type="EMBL" id="JQ085817">
    <property type="protein sequence ID" value="AFD03178.1"/>
    <property type="molecule type" value="Genomic_DNA"/>
</dbReference>
<protein>
    <submittedName>
        <fullName evidence="1">Uncharacterized protein</fullName>
    </submittedName>
</protein>
<dbReference type="InterPro" id="IPR036849">
    <property type="entry name" value="Enolase-like_C_sf"/>
</dbReference>
<name>H9BWK6_9BACT</name>
<dbReference type="Gene3D" id="3.30.390.10">
    <property type="entry name" value="Enolase-like, N-terminal domain"/>
    <property type="match status" value="1"/>
</dbReference>
<sequence length="359" mass="39068">MTTLTTGLYARIKDLPVTIDEVTIRTISNENPDWERLTTEFTLTGAGHSGRGEDVIWWPEDHQALPPLVDNISTVLAGSRTVGEIDDLLATVQLFPGGHDPGIYIDYRRWGIASAAADLAMRQADTNLSKVLGIEPQPLRFAHSMGLGDNPKATDVTDWLQYDPDLEFKLDATDKWSEDLIATLAGTGRVCVIDLKSYYTFEAVRQDADTDLYAKIGAAFGDAYIEDAAVEDNMLAALGEAAARLSFDAPIHSIDDVKALTVTPAAINIKPSRFGTWQRLLDTVDYCREQGYELYGGGQFELAIGRTHAQQLASLLYPHGPNDIAPVVFHTAQPGPDLPSSPLTLPFDTGFGFDAAGAR</sequence>
<dbReference type="SUPFAM" id="SSF51604">
    <property type="entry name" value="Enolase C-terminal domain-like"/>
    <property type="match status" value="1"/>
</dbReference>